<keyword evidence="1" id="KW-0472">Membrane</keyword>
<name>A0A0G1AIB6_UNCKA</name>
<accession>A0A0G1AIB6</accession>
<evidence type="ECO:0000256" key="1">
    <source>
        <dbReference type="SAM" id="Phobius"/>
    </source>
</evidence>
<dbReference type="EMBL" id="LCDU01000002">
    <property type="protein sequence ID" value="KKS60724.1"/>
    <property type="molecule type" value="Genomic_DNA"/>
</dbReference>
<dbReference type="AlphaFoldDB" id="A0A0G1AIB6"/>
<dbReference type="Pfam" id="PF07995">
    <property type="entry name" value="GSDH"/>
    <property type="match status" value="1"/>
</dbReference>
<protein>
    <submittedName>
        <fullName evidence="3">Quinoprotein glucose dehydrogenase</fullName>
    </submittedName>
</protein>
<dbReference type="Proteomes" id="UP000034678">
    <property type="component" value="Unassembled WGS sequence"/>
</dbReference>
<comment type="caution">
    <text evidence="3">The sequence shown here is derived from an EMBL/GenBank/DDBJ whole genome shotgun (WGS) entry which is preliminary data.</text>
</comment>
<evidence type="ECO:0000259" key="2">
    <source>
        <dbReference type="Pfam" id="PF07995"/>
    </source>
</evidence>
<organism evidence="3 4">
    <name type="scientific">candidate division WWE3 bacterium GW2011_GWF2_42_42</name>
    <dbReference type="NCBI Taxonomy" id="1619142"/>
    <lineage>
        <taxon>Bacteria</taxon>
        <taxon>Katanobacteria</taxon>
    </lineage>
</organism>
<gene>
    <name evidence="3" type="ORF">UV26_C0002G0050</name>
</gene>
<dbReference type="PANTHER" id="PTHR19328:SF13">
    <property type="entry name" value="HIPL1 PROTEIN"/>
    <property type="match status" value="1"/>
</dbReference>
<dbReference type="InterPro" id="IPR012938">
    <property type="entry name" value="Glc/Sorbosone_DH"/>
</dbReference>
<dbReference type="SUPFAM" id="SSF50952">
    <property type="entry name" value="Soluble quinoprotein glucose dehydrogenase"/>
    <property type="match status" value="1"/>
</dbReference>
<evidence type="ECO:0000313" key="4">
    <source>
        <dbReference type="Proteomes" id="UP000034678"/>
    </source>
</evidence>
<sequence length="371" mass="40513">MKKVTVAAALILCTVLIIIYPSLKPKKIFETRIVPTNVPENLNSGEPRIIVENLDTPWELAFLPNGDLLITERPGNLVVIRGDQITRIKIENVVERGEGGLMGLAVDPEYKSNNYIYLSYTTGAGLNIYNVVDRYIFKDSALSDKFTILGNIPANVFHDGGRIKFGPDGYLYVTTGDAGNPNAAQDTKSLAGKILRLNKDGSAPGDNPFGNEVYSYGHRNPQGLAWDSSGRLWATEHGPSGLETGYDELNLIVKGKNYGWPVIKGSETAEGMETPVINSGSKETWAPAGLAFFKNSLYFGGLRGETLYKLDPDAESYTLAKSLEKIYGRIRIVTAGPDGYLYIGTSNKDGRGTVQDGDDKIIKISPRDKLL</sequence>
<dbReference type="InterPro" id="IPR011042">
    <property type="entry name" value="6-blade_b-propeller_TolB-like"/>
</dbReference>
<evidence type="ECO:0000313" key="3">
    <source>
        <dbReference type="EMBL" id="KKS60724.1"/>
    </source>
</evidence>
<reference evidence="3 4" key="1">
    <citation type="journal article" date="2015" name="Nature">
        <title>rRNA introns, odd ribosomes, and small enigmatic genomes across a large radiation of phyla.</title>
        <authorList>
            <person name="Brown C.T."/>
            <person name="Hug L.A."/>
            <person name="Thomas B.C."/>
            <person name="Sharon I."/>
            <person name="Castelle C.J."/>
            <person name="Singh A."/>
            <person name="Wilkins M.J."/>
            <person name="Williams K.H."/>
            <person name="Banfield J.F."/>
        </authorList>
    </citation>
    <scope>NUCLEOTIDE SEQUENCE [LARGE SCALE GENOMIC DNA]</scope>
</reference>
<dbReference type="PATRIC" id="fig|1619142.3.peg.89"/>
<feature type="transmembrane region" description="Helical" evidence="1">
    <location>
        <begin position="6"/>
        <end position="23"/>
    </location>
</feature>
<keyword evidence="1" id="KW-0812">Transmembrane</keyword>
<keyword evidence="1" id="KW-1133">Transmembrane helix</keyword>
<dbReference type="STRING" id="1619142.UV26_C0002G0050"/>
<dbReference type="InterPro" id="IPR011041">
    <property type="entry name" value="Quinoprot_gluc/sorb_DH_b-prop"/>
</dbReference>
<dbReference type="Gene3D" id="2.120.10.30">
    <property type="entry name" value="TolB, C-terminal domain"/>
    <property type="match status" value="1"/>
</dbReference>
<proteinExistence type="predicted"/>
<dbReference type="PANTHER" id="PTHR19328">
    <property type="entry name" value="HEDGEHOG-INTERACTING PROTEIN"/>
    <property type="match status" value="1"/>
</dbReference>
<feature type="domain" description="Glucose/Sorbosone dehydrogenase" evidence="2">
    <location>
        <begin position="54"/>
        <end position="351"/>
    </location>
</feature>